<feature type="transmembrane region" description="Helical" evidence="8">
    <location>
        <begin position="107"/>
        <end position="126"/>
    </location>
</feature>
<protein>
    <submittedName>
        <fullName evidence="10">Rhombosortase</fullName>
        <ecNumber evidence="10">3.4.21.-</ecNumber>
    </submittedName>
</protein>
<evidence type="ECO:0000313" key="11">
    <source>
        <dbReference type="Proteomes" id="UP001165393"/>
    </source>
</evidence>
<dbReference type="GO" id="GO:0006508">
    <property type="term" value="P:proteolysis"/>
    <property type="evidence" value="ECO:0007669"/>
    <property type="project" value="UniProtKB-KW"/>
</dbReference>
<evidence type="ECO:0000256" key="7">
    <source>
        <dbReference type="ARBA" id="ARBA00023136"/>
    </source>
</evidence>
<dbReference type="SUPFAM" id="SSF144091">
    <property type="entry name" value="Rhomboid-like"/>
    <property type="match status" value="1"/>
</dbReference>
<comment type="caution">
    <text evidence="10">The sequence shown here is derived from an EMBL/GenBank/DDBJ whole genome shotgun (WGS) entry which is preliminary data.</text>
</comment>
<feature type="domain" description="Peptidase S54 rhomboid" evidence="9">
    <location>
        <begin position="44"/>
        <end position="187"/>
    </location>
</feature>
<sequence>MVIHRLVHWLPILLIPLVSTTLLMCWPQSIDSALAYQSDRPLVSQLWVLLSAPLLHTNLYHLIMNLAAYVFLCAFNEGSLKGWRIVAVTLLMGAVSTAYFACLNDSLTSLVGLSGALHGCMVYLAIREFRSAPLIMSTLLVGICIKIGWELFNGGSAVSAHLIDATVAVQAHVGGALGGLITALCVGYVKRSDNHVLPEQ</sequence>
<evidence type="ECO:0000256" key="6">
    <source>
        <dbReference type="ARBA" id="ARBA00022989"/>
    </source>
</evidence>
<dbReference type="GO" id="GO:0004252">
    <property type="term" value="F:serine-type endopeptidase activity"/>
    <property type="evidence" value="ECO:0007669"/>
    <property type="project" value="InterPro"/>
</dbReference>
<evidence type="ECO:0000256" key="4">
    <source>
        <dbReference type="ARBA" id="ARBA00022692"/>
    </source>
</evidence>
<proteinExistence type="inferred from homology"/>
<keyword evidence="5 10" id="KW-0378">Hydrolase</keyword>
<dbReference type="PANTHER" id="PTHR43066">
    <property type="entry name" value="RHOMBOID-RELATED PROTEIN"/>
    <property type="match status" value="1"/>
</dbReference>
<comment type="similarity">
    <text evidence="2">Belongs to the peptidase S54 family.</text>
</comment>
<keyword evidence="6 8" id="KW-1133">Transmembrane helix</keyword>
<dbReference type="Pfam" id="PF01694">
    <property type="entry name" value="Rhomboid"/>
    <property type="match status" value="1"/>
</dbReference>
<feature type="transmembrane region" description="Helical" evidence="8">
    <location>
        <begin position="82"/>
        <end position="101"/>
    </location>
</feature>
<dbReference type="RefSeq" id="WP_251260703.1">
    <property type="nucleotide sequence ID" value="NZ_JAMQGP010000002.1"/>
</dbReference>
<dbReference type="NCBIfam" id="TIGR03902">
    <property type="entry name" value="rhom_GG_sort"/>
    <property type="match status" value="1"/>
</dbReference>
<feature type="transmembrane region" description="Helical" evidence="8">
    <location>
        <begin position="169"/>
        <end position="189"/>
    </location>
</feature>
<dbReference type="AlphaFoldDB" id="A0AA41W632"/>
<evidence type="ECO:0000256" key="1">
    <source>
        <dbReference type="ARBA" id="ARBA00004141"/>
    </source>
</evidence>
<keyword evidence="3" id="KW-0645">Protease</keyword>
<evidence type="ECO:0000259" key="9">
    <source>
        <dbReference type="Pfam" id="PF01694"/>
    </source>
</evidence>
<keyword evidence="4 8" id="KW-0812">Transmembrane</keyword>
<evidence type="ECO:0000313" key="10">
    <source>
        <dbReference type="EMBL" id="MCM2679356.1"/>
    </source>
</evidence>
<evidence type="ECO:0000256" key="2">
    <source>
        <dbReference type="ARBA" id="ARBA00009045"/>
    </source>
</evidence>
<dbReference type="InterPro" id="IPR022764">
    <property type="entry name" value="Peptidase_S54_rhomboid_dom"/>
</dbReference>
<name>A0AA41W632_9GAMM</name>
<organism evidence="10 11">
    <name type="scientific">Echinimonas agarilytica</name>
    <dbReference type="NCBI Taxonomy" id="1215918"/>
    <lineage>
        <taxon>Bacteria</taxon>
        <taxon>Pseudomonadati</taxon>
        <taxon>Pseudomonadota</taxon>
        <taxon>Gammaproteobacteria</taxon>
        <taxon>Alteromonadales</taxon>
        <taxon>Echinimonadaceae</taxon>
        <taxon>Echinimonas</taxon>
    </lineage>
</organism>
<dbReference type="PANTHER" id="PTHR43066:SF1">
    <property type="entry name" value="RHOMBOID PROTEIN 2"/>
    <property type="match status" value="1"/>
</dbReference>
<evidence type="ECO:0000256" key="8">
    <source>
        <dbReference type="SAM" id="Phobius"/>
    </source>
</evidence>
<gene>
    <name evidence="10" type="primary">rrtA</name>
    <name evidence="10" type="ORF">NAF29_06690</name>
</gene>
<accession>A0AA41W632</accession>
<dbReference type="GO" id="GO:0016020">
    <property type="term" value="C:membrane"/>
    <property type="evidence" value="ECO:0007669"/>
    <property type="project" value="UniProtKB-SubCell"/>
</dbReference>
<evidence type="ECO:0000256" key="5">
    <source>
        <dbReference type="ARBA" id="ARBA00022801"/>
    </source>
</evidence>
<dbReference type="EMBL" id="JAMQGP010000002">
    <property type="protein sequence ID" value="MCM2679356.1"/>
    <property type="molecule type" value="Genomic_DNA"/>
</dbReference>
<evidence type="ECO:0000256" key="3">
    <source>
        <dbReference type="ARBA" id="ARBA00022670"/>
    </source>
</evidence>
<dbReference type="Gene3D" id="1.20.1540.10">
    <property type="entry name" value="Rhomboid-like"/>
    <property type="match status" value="1"/>
</dbReference>
<dbReference type="Proteomes" id="UP001165393">
    <property type="component" value="Unassembled WGS sequence"/>
</dbReference>
<reference evidence="10 11" key="1">
    <citation type="journal article" date="2013" name="Antonie Van Leeuwenhoek">
        <title>Echinimonas agarilytica gen. nov., sp. nov., a new gammaproteobacterium isolated from the sea urchin Strongylocentrotus intermedius.</title>
        <authorList>
            <person name="Nedashkovskaya O.I."/>
            <person name="Stenkova A.M."/>
            <person name="Zhukova N.V."/>
            <person name="Van Trappen S."/>
            <person name="Lee J.S."/>
            <person name="Kim S.B."/>
        </authorList>
    </citation>
    <scope>NUCLEOTIDE SEQUENCE [LARGE SCALE GENOMIC DNA]</scope>
    <source>
        <strain evidence="10 11">KMM 6351</strain>
    </source>
</reference>
<dbReference type="InterPro" id="IPR035952">
    <property type="entry name" value="Rhomboid-like_sf"/>
</dbReference>
<keyword evidence="11" id="KW-1185">Reference proteome</keyword>
<keyword evidence="7 8" id="KW-0472">Membrane</keyword>
<dbReference type="EC" id="3.4.21.-" evidence="10"/>
<dbReference type="InterPro" id="IPR023826">
    <property type="entry name" value="Rhom-like_SP_proteobac"/>
</dbReference>
<feature type="transmembrane region" description="Helical" evidence="8">
    <location>
        <begin position="133"/>
        <end position="149"/>
    </location>
</feature>
<comment type="subcellular location">
    <subcellularLocation>
        <location evidence="1">Membrane</location>
        <topology evidence="1">Multi-pass membrane protein</topology>
    </subcellularLocation>
</comment>